<dbReference type="GO" id="GO:0003677">
    <property type="term" value="F:DNA binding"/>
    <property type="evidence" value="ECO:0007669"/>
    <property type="project" value="UniProtKB-KW"/>
</dbReference>
<dbReference type="GO" id="GO:0003700">
    <property type="term" value="F:DNA-binding transcription factor activity"/>
    <property type="evidence" value="ECO:0007669"/>
    <property type="project" value="InterPro"/>
</dbReference>
<name>A0A8T0UG15_PANVG</name>
<feature type="compositionally biased region" description="Basic and acidic residues" evidence="7">
    <location>
        <begin position="272"/>
        <end position="281"/>
    </location>
</feature>
<dbReference type="PANTHER" id="PTHR46373">
    <property type="entry name" value="PROTEIN RKD4"/>
    <property type="match status" value="1"/>
</dbReference>
<dbReference type="PROSITE" id="PS51519">
    <property type="entry name" value="RWP_RK"/>
    <property type="match status" value="1"/>
</dbReference>
<dbReference type="EMBL" id="CM029041">
    <property type="protein sequence ID" value="KAG2623572.1"/>
    <property type="molecule type" value="Genomic_DNA"/>
</dbReference>
<sequence>MADGHGEATDWEEGPYDPLLVQDDLDDVMHLLDMPAVVLDPAPLAVAQQDNLQEWPPANYLNNDSVDSRAPTHDAAVAGDRPSTSSTQYAGAGTSATAGAHDENALLDCSGCHVLREVLHSNGLEATKLCVHGNSGVFYHATLEVYRINSEGMATALTHQSYIDFRGLDYMWVKHYLTGYAQQRAGGGYTVVHDSISAFHDALSVSMNYDGDGGNADGDDHRREGMEVAAAVGNGGCGGDQDDGAVDAEQPLIEPGDVPATAGPSEPSASNDHQERREVRKVGRSAIAIQRQRASKLQLSDLARYFHLPMTQAARLLGVCATVLKTTSRRFHVPRWPHRKIKSIDNHIAKLRRSGDNGGAATKGEMERLIESRRKIYADLLGQ</sequence>
<dbReference type="PANTHER" id="PTHR46373:SF5">
    <property type="entry name" value="RWP-RK DOMAIN PROTEIN"/>
    <property type="match status" value="1"/>
</dbReference>
<comment type="function">
    <text evidence="1">Putative transcription factor.</text>
</comment>
<keyword evidence="3" id="KW-0175">Coiled coil</keyword>
<keyword evidence="5" id="KW-0804">Transcription</keyword>
<evidence type="ECO:0000313" key="10">
    <source>
        <dbReference type="Proteomes" id="UP000823388"/>
    </source>
</evidence>
<evidence type="ECO:0000256" key="7">
    <source>
        <dbReference type="SAM" id="MobiDB-lite"/>
    </source>
</evidence>
<feature type="region of interest" description="Disordered" evidence="7">
    <location>
        <begin position="237"/>
        <end position="281"/>
    </location>
</feature>
<accession>A0A8T0UG15</accession>
<feature type="compositionally biased region" description="Low complexity" evidence="7">
    <location>
        <begin position="83"/>
        <end position="95"/>
    </location>
</feature>
<keyword evidence="4" id="KW-0238">DNA-binding</keyword>
<evidence type="ECO:0000256" key="1">
    <source>
        <dbReference type="ARBA" id="ARBA00004049"/>
    </source>
</evidence>
<comment type="caution">
    <text evidence="9">The sequence shown here is derived from an EMBL/GenBank/DDBJ whole genome shotgun (WGS) entry which is preliminary data.</text>
</comment>
<organism evidence="9 10">
    <name type="scientific">Panicum virgatum</name>
    <name type="common">Blackwell switchgrass</name>
    <dbReference type="NCBI Taxonomy" id="38727"/>
    <lineage>
        <taxon>Eukaryota</taxon>
        <taxon>Viridiplantae</taxon>
        <taxon>Streptophyta</taxon>
        <taxon>Embryophyta</taxon>
        <taxon>Tracheophyta</taxon>
        <taxon>Spermatophyta</taxon>
        <taxon>Magnoliopsida</taxon>
        <taxon>Liliopsida</taxon>
        <taxon>Poales</taxon>
        <taxon>Poaceae</taxon>
        <taxon>PACMAD clade</taxon>
        <taxon>Panicoideae</taxon>
        <taxon>Panicodae</taxon>
        <taxon>Paniceae</taxon>
        <taxon>Panicinae</taxon>
        <taxon>Panicum</taxon>
        <taxon>Panicum sect. Hiantes</taxon>
    </lineage>
</organism>
<keyword evidence="2" id="KW-0805">Transcription regulation</keyword>
<evidence type="ECO:0000313" key="9">
    <source>
        <dbReference type="EMBL" id="KAG2623572.1"/>
    </source>
</evidence>
<feature type="region of interest" description="Disordered" evidence="7">
    <location>
        <begin position="57"/>
        <end position="95"/>
    </location>
</feature>
<dbReference type="InterPro" id="IPR044607">
    <property type="entry name" value="RKD-like"/>
</dbReference>
<dbReference type="Proteomes" id="UP000823388">
    <property type="component" value="Chromosome 3K"/>
</dbReference>
<gene>
    <name evidence="9" type="ORF">PVAP13_3KG068700</name>
</gene>
<evidence type="ECO:0000256" key="4">
    <source>
        <dbReference type="ARBA" id="ARBA00023125"/>
    </source>
</evidence>
<reference evidence="9" key="1">
    <citation type="submission" date="2020-05" db="EMBL/GenBank/DDBJ databases">
        <title>WGS assembly of Panicum virgatum.</title>
        <authorList>
            <person name="Lovell J.T."/>
            <person name="Jenkins J."/>
            <person name="Shu S."/>
            <person name="Juenger T.E."/>
            <person name="Schmutz J."/>
        </authorList>
    </citation>
    <scope>NUCLEOTIDE SEQUENCE</scope>
    <source>
        <strain evidence="9">AP13</strain>
    </source>
</reference>
<keyword evidence="10" id="KW-1185">Reference proteome</keyword>
<feature type="domain" description="RWP-RK" evidence="8">
    <location>
        <begin position="284"/>
        <end position="364"/>
    </location>
</feature>
<evidence type="ECO:0000259" key="8">
    <source>
        <dbReference type="PROSITE" id="PS51519"/>
    </source>
</evidence>
<proteinExistence type="predicted"/>
<evidence type="ECO:0000256" key="5">
    <source>
        <dbReference type="ARBA" id="ARBA00023163"/>
    </source>
</evidence>
<evidence type="ECO:0000256" key="2">
    <source>
        <dbReference type="ARBA" id="ARBA00023015"/>
    </source>
</evidence>
<dbReference type="AlphaFoldDB" id="A0A8T0UG15"/>
<protein>
    <recommendedName>
        <fullName evidence="8">RWP-RK domain-containing protein</fullName>
    </recommendedName>
</protein>
<dbReference type="Pfam" id="PF02042">
    <property type="entry name" value="RWP-RK"/>
    <property type="match status" value="1"/>
</dbReference>
<evidence type="ECO:0000256" key="3">
    <source>
        <dbReference type="ARBA" id="ARBA00023054"/>
    </source>
</evidence>
<evidence type="ECO:0000256" key="6">
    <source>
        <dbReference type="ARBA" id="ARBA00023242"/>
    </source>
</evidence>
<keyword evidence="6" id="KW-0539">Nucleus</keyword>
<dbReference type="InterPro" id="IPR003035">
    <property type="entry name" value="RWP-RK_dom"/>
</dbReference>